<name>A0ABW3HAE3_9SPHN</name>
<evidence type="ECO:0000313" key="6">
    <source>
        <dbReference type="Proteomes" id="UP001596977"/>
    </source>
</evidence>
<comment type="caution">
    <text evidence="5">The sequence shown here is derived from an EMBL/GenBank/DDBJ whole genome shotgun (WGS) entry which is preliminary data.</text>
</comment>
<gene>
    <name evidence="5" type="ORF">ACFQ1E_19105</name>
</gene>
<evidence type="ECO:0000256" key="3">
    <source>
        <dbReference type="ARBA" id="ARBA00022723"/>
    </source>
</evidence>
<dbReference type="InterPro" id="IPR009050">
    <property type="entry name" value="Globin-like_sf"/>
</dbReference>
<keyword evidence="3" id="KW-0479">Metal-binding</keyword>
<sequence length="135" mass="13917">MSGDTSPFEAIGGAPAVRALAQRFYALVDADPAYAELRALHGADLAPIAESLAGFLTGWLGGPRDWFASSRGCIFSLHGGFAIGDAAAAQWTEAMARTIRDQPGVEPDLAGAMIERLGKMAQAMVNARAPASAAA</sequence>
<dbReference type="Gene3D" id="1.10.490.10">
    <property type="entry name" value="Globins"/>
    <property type="match status" value="1"/>
</dbReference>
<evidence type="ECO:0000256" key="4">
    <source>
        <dbReference type="ARBA" id="ARBA00023004"/>
    </source>
</evidence>
<keyword evidence="2" id="KW-0349">Heme</keyword>
<keyword evidence="4" id="KW-0408">Iron</keyword>
<protein>
    <submittedName>
        <fullName evidence="5">Globin</fullName>
    </submittedName>
</protein>
<accession>A0ABW3HAE3</accession>
<keyword evidence="6" id="KW-1185">Reference proteome</keyword>
<dbReference type="SUPFAM" id="SSF46458">
    <property type="entry name" value="Globin-like"/>
    <property type="match status" value="1"/>
</dbReference>
<reference evidence="6" key="1">
    <citation type="journal article" date="2019" name="Int. J. Syst. Evol. Microbiol.">
        <title>The Global Catalogue of Microorganisms (GCM) 10K type strain sequencing project: providing services to taxonomists for standard genome sequencing and annotation.</title>
        <authorList>
            <consortium name="The Broad Institute Genomics Platform"/>
            <consortium name="The Broad Institute Genome Sequencing Center for Infectious Disease"/>
            <person name="Wu L."/>
            <person name="Ma J."/>
        </authorList>
    </citation>
    <scope>NUCLEOTIDE SEQUENCE [LARGE SCALE GENOMIC DNA]</scope>
    <source>
        <strain evidence="6">CCUG 62982</strain>
    </source>
</reference>
<dbReference type="InterPro" id="IPR001486">
    <property type="entry name" value="Hemoglobin_trunc"/>
</dbReference>
<dbReference type="Pfam" id="PF01152">
    <property type="entry name" value="Bac_globin"/>
    <property type="match status" value="1"/>
</dbReference>
<evidence type="ECO:0000256" key="1">
    <source>
        <dbReference type="ARBA" id="ARBA00022448"/>
    </source>
</evidence>
<dbReference type="Proteomes" id="UP001596977">
    <property type="component" value="Unassembled WGS sequence"/>
</dbReference>
<dbReference type="EMBL" id="JBHTJG010000013">
    <property type="protein sequence ID" value="MFD0948455.1"/>
    <property type="molecule type" value="Genomic_DNA"/>
</dbReference>
<dbReference type="RefSeq" id="WP_264946417.1">
    <property type="nucleotide sequence ID" value="NZ_JAPDRA010000013.1"/>
</dbReference>
<proteinExistence type="predicted"/>
<dbReference type="InterPro" id="IPR012292">
    <property type="entry name" value="Globin/Proto"/>
</dbReference>
<evidence type="ECO:0000256" key="2">
    <source>
        <dbReference type="ARBA" id="ARBA00022617"/>
    </source>
</evidence>
<organism evidence="5 6">
    <name type="scientific">Sphingomonas canadensis</name>
    <dbReference type="NCBI Taxonomy" id="1219257"/>
    <lineage>
        <taxon>Bacteria</taxon>
        <taxon>Pseudomonadati</taxon>
        <taxon>Pseudomonadota</taxon>
        <taxon>Alphaproteobacteria</taxon>
        <taxon>Sphingomonadales</taxon>
        <taxon>Sphingomonadaceae</taxon>
        <taxon>Sphingomonas</taxon>
    </lineage>
</organism>
<evidence type="ECO:0000313" key="5">
    <source>
        <dbReference type="EMBL" id="MFD0948455.1"/>
    </source>
</evidence>
<keyword evidence="1" id="KW-0813">Transport</keyword>